<dbReference type="OrthoDB" id="5452151at2"/>
<feature type="region of interest" description="Disordered" evidence="1">
    <location>
        <begin position="48"/>
        <end position="117"/>
    </location>
</feature>
<accession>L0RB96</accession>
<protein>
    <submittedName>
        <fullName evidence="3">Type IV pilus biogenesis protein PilP</fullName>
    </submittedName>
</protein>
<dbReference type="HOGENOM" id="CLU_1169156_0_0_7"/>
<dbReference type="eggNOG" id="ENOG5031HCA">
    <property type="taxonomic scope" value="Bacteria"/>
</dbReference>
<gene>
    <name evidence="3" type="ORF">DESAM_21747</name>
</gene>
<evidence type="ECO:0000256" key="1">
    <source>
        <dbReference type="SAM" id="MobiDB-lite"/>
    </source>
</evidence>
<proteinExistence type="predicted"/>
<dbReference type="STRING" id="1121451.DESAM_21747"/>
<sequence length="241" mass="25433">MQVIKLLFLLLLVAVPAFAEGLSDLTPSDAPLIDVDNATNATKPSFSANATAGFNSANATNATGTTGTTASVNKSNSTTEAESNQAPANTGQKTAAELTEQADKSGKIGMSRNTTGPSGVQTVPLSYLTSMRALIEARKLEVALAKEDKKLRELFAPDPALIKASQKEKKQSKKRKSRPVWPRIISIQGVDGRLSATLLSSAGVETVERGDKAGPGKVVSITPSKVLVRFNGRNIPLKFKE</sequence>
<dbReference type="EMBL" id="FO203522">
    <property type="protein sequence ID" value="CCO24024.1"/>
    <property type="molecule type" value="Genomic_DNA"/>
</dbReference>
<dbReference type="KEGG" id="dhy:DESAM_21747"/>
<dbReference type="Proteomes" id="UP000010808">
    <property type="component" value="Chromosome"/>
</dbReference>
<evidence type="ECO:0000313" key="3">
    <source>
        <dbReference type="EMBL" id="CCO24024.1"/>
    </source>
</evidence>
<evidence type="ECO:0000256" key="2">
    <source>
        <dbReference type="SAM" id="SignalP"/>
    </source>
</evidence>
<keyword evidence="4" id="KW-1185">Reference proteome</keyword>
<evidence type="ECO:0000313" key="4">
    <source>
        <dbReference type="Proteomes" id="UP000010808"/>
    </source>
</evidence>
<reference evidence="3 4" key="1">
    <citation type="submission" date="2012-10" db="EMBL/GenBank/DDBJ databases">
        <authorList>
            <person name="Genoscope - CEA"/>
        </authorList>
    </citation>
    <scope>NUCLEOTIDE SEQUENCE [LARGE SCALE GENOMIC DNA]</scope>
    <source>
        <strain evidence="4">AM13 / DSM 14728</strain>
    </source>
</reference>
<feature type="compositionally biased region" description="Low complexity" evidence="1">
    <location>
        <begin position="48"/>
        <end position="71"/>
    </location>
</feature>
<feature type="signal peptide" evidence="2">
    <location>
        <begin position="1"/>
        <end position="19"/>
    </location>
</feature>
<name>L0RB96_9BACT</name>
<dbReference type="AlphaFoldDB" id="L0RB96"/>
<organism evidence="3 4">
    <name type="scientific">Maridesulfovibrio hydrothermalis AM13 = DSM 14728</name>
    <dbReference type="NCBI Taxonomy" id="1121451"/>
    <lineage>
        <taxon>Bacteria</taxon>
        <taxon>Pseudomonadati</taxon>
        <taxon>Thermodesulfobacteriota</taxon>
        <taxon>Desulfovibrionia</taxon>
        <taxon>Desulfovibrionales</taxon>
        <taxon>Desulfovibrionaceae</taxon>
        <taxon>Maridesulfovibrio</taxon>
    </lineage>
</organism>
<dbReference type="PATRIC" id="fig|1121451.3.peg.1987"/>
<keyword evidence="2" id="KW-0732">Signal</keyword>
<feature type="chain" id="PRO_5003947199" evidence="2">
    <location>
        <begin position="20"/>
        <end position="241"/>
    </location>
</feature>
<dbReference type="RefSeq" id="WP_015336626.1">
    <property type="nucleotide sequence ID" value="NC_020055.1"/>
</dbReference>
<feature type="compositionally biased region" description="Polar residues" evidence="1">
    <location>
        <begin position="72"/>
        <end position="93"/>
    </location>
</feature>